<dbReference type="RefSeq" id="WP_046097073.1">
    <property type="nucleotide sequence ID" value="NZ_JZXN01000017.1"/>
</dbReference>
<dbReference type="GO" id="GO:0000976">
    <property type="term" value="F:transcription cis-regulatory region binding"/>
    <property type="evidence" value="ECO:0007669"/>
    <property type="project" value="TreeGrafter"/>
</dbReference>
<dbReference type="Gene3D" id="3.40.50.2300">
    <property type="match status" value="2"/>
</dbReference>
<dbReference type="PANTHER" id="PTHR30146">
    <property type="entry name" value="LACI-RELATED TRANSCRIPTIONAL REPRESSOR"/>
    <property type="match status" value="1"/>
</dbReference>
<dbReference type="AlphaFoldDB" id="A0A0F5H1J6"/>
<proteinExistence type="predicted"/>
<evidence type="ECO:0008006" key="3">
    <source>
        <dbReference type="Google" id="ProtNLM"/>
    </source>
</evidence>
<dbReference type="STRING" id="29561.MM26B8_04540"/>
<dbReference type="PANTHER" id="PTHR30146:SF154">
    <property type="entry name" value="TRANSCRIPTION REGULATOR, MEMBER OF GALR FAMILY"/>
    <property type="match status" value="1"/>
</dbReference>
<accession>A0A0F5H1J6</accession>
<keyword evidence="2" id="KW-1185">Reference proteome</keyword>
<dbReference type="EMBL" id="JZXN01000017">
    <property type="protein sequence ID" value="KKB26737.1"/>
    <property type="molecule type" value="Genomic_DNA"/>
</dbReference>
<gene>
    <name evidence="1" type="ORF">MMELEA_01200</name>
</gene>
<dbReference type="SUPFAM" id="SSF53822">
    <property type="entry name" value="Periplasmic binding protein-like I"/>
    <property type="match status" value="1"/>
</dbReference>
<name>A0A0F5H1J6_9BACT</name>
<sequence>MHKLNYKDISKLTGLSLSSISRYYNGGYISDKKREVIESILLKHDIHYESSKQNPVKSLQNSIFVVMPKDCNENMNEIIQGLSFSAKKRGKNLICIYSTNNQASLIKKISKLTRNNFYALVVFDDHIDETKLKEAIFQYKSSNKIFLFNYRSKLANSLEIDYTRAFHQLIILSLEKFNGYPNKIAYIEDVNLVKKEKTQKRNGFISGVETNKTTGQIYRLDPYNKEHINDAVNRLKINDYRLIICSSHNAYLALMATNKLNDIPITDIGKPEILDNFAKYSFKILEDWFYLGIQIDRMIISRTSKEGKNDLLDLQYVPKIIKNDQIN</sequence>
<dbReference type="GO" id="GO:0003700">
    <property type="term" value="F:DNA-binding transcription factor activity"/>
    <property type="evidence" value="ECO:0007669"/>
    <property type="project" value="TreeGrafter"/>
</dbReference>
<evidence type="ECO:0000313" key="2">
    <source>
        <dbReference type="Proteomes" id="UP000033750"/>
    </source>
</evidence>
<protein>
    <recommendedName>
        <fullName evidence="3">HTH lacI-type domain-containing protein</fullName>
    </recommendedName>
</protein>
<evidence type="ECO:0000313" key="1">
    <source>
        <dbReference type="EMBL" id="KKB26737.1"/>
    </source>
</evidence>
<comment type="caution">
    <text evidence="1">The sequence shown here is derived from an EMBL/GenBank/DDBJ whole genome shotgun (WGS) entry which is preliminary data.</text>
</comment>
<organism evidence="1 2">
    <name type="scientific">Mycoplasmopsis meleagridis ATCC 25294</name>
    <dbReference type="NCBI Taxonomy" id="1264554"/>
    <lineage>
        <taxon>Bacteria</taxon>
        <taxon>Bacillati</taxon>
        <taxon>Mycoplasmatota</taxon>
        <taxon>Mycoplasmoidales</taxon>
        <taxon>Metamycoplasmataceae</taxon>
        <taxon>Mycoplasmopsis</taxon>
    </lineage>
</organism>
<reference evidence="1 2" key="1">
    <citation type="submission" date="2015-03" db="EMBL/GenBank/DDBJ databases">
        <title>Genome sequence of Mycoplasma meleagridis strain ATCC 25294.</title>
        <authorList>
            <person name="Yacoub E."/>
            <person name="Blanchard A."/>
            <person name="Sirand-Pugnet P."/>
            <person name="Mardassi B.B.A."/>
        </authorList>
    </citation>
    <scope>NUCLEOTIDE SEQUENCE [LARGE SCALE GENOMIC DNA]</scope>
    <source>
        <strain evidence="1 2">ATCC 25294</strain>
    </source>
</reference>
<dbReference type="Proteomes" id="UP000033750">
    <property type="component" value="Unassembled WGS sequence"/>
</dbReference>
<dbReference type="OrthoDB" id="9775433at2"/>
<dbReference type="InterPro" id="IPR028082">
    <property type="entry name" value="Peripla_BP_I"/>
</dbReference>
<dbReference type="PATRIC" id="fig|1264554.4.peg.152"/>